<dbReference type="Proteomes" id="UP000276133">
    <property type="component" value="Unassembled WGS sequence"/>
</dbReference>
<protein>
    <submittedName>
        <fullName evidence="1">Uncharacterized protein</fullName>
    </submittedName>
</protein>
<keyword evidence="2" id="KW-1185">Reference proteome</keyword>
<dbReference type="EMBL" id="REGN01008449">
    <property type="protein sequence ID" value="RNA03554.1"/>
    <property type="molecule type" value="Genomic_DNA"/>
</dbReference>
<gene>
    <name evidence="1" type="ORF">BpHYR1_001576</name>
</gene>
<organism evidence="1 2">
    <name type="scientific">Brachionus plicatilis</name>
    <name type="common">Marine rotifer</name>
    <name type="synonym">Brachionus muelleri</name>
    <dbReference type="NCBI Taxonomy" id="10195"/>
    <lineage>
        <taxon>Eukaryota</taxon>
        <taxon>Metazoa</taxon>
        <taxon>Spiralia</taxon>
        <taxon>Gnathifera</taxon>
        <taxon>Rotifera</taxon>
        <taxon>Eurotatoria</taxon>
        <taxon>Monogononta</taxon>
        <taxon>Pseudotrocha</taxon>
        <taxon>Ploima</taxon>
        <taxon>Brachionidae</taxon>
        <taxon>Brachionus</taxon>
    </lineage>
</organism>
<sequence length="90" mass="10572">MIKNFFVYYNLDLDFDKKKKKFLNPSDFLFEAHGVVYKDLRFTVKPKIQVSLQYFITGAACLGSERFRKGRRNDMLGITLVICKITIKII</sequence>
<dbReference type="AlphaFoldDB" id="A0A3M7PX76"/>
<evidence type="ECO:0000313" key="2">
    <source>
        <dbReference type="Proteomes" id="UP000276133"/>
    </source>
</evidence>
<proteinExistence type="predicted"/>
<comment type="caution">
    <text evidence="1">The sequence shown here is derived from an EMBL/GenBank/DDBJ whole genome shotgun (WGS) entry which is preliminary data.</text>
</comment>
<name>A0A3M7PX76_BRAPC</name>
<accession>A0A3M7PX76</accession>
<reference evidence="1 2" key="1">
    <citation type="journal article" date="2018" name="Sci. Rep.">
        <title>Genomic signatures of local adaptation to the degree of environmental predictability in rotifers.</title>
        <authorList>
            <person name="Franch-Gras L."/>
            <person name="Hahn C."/>
            <person name="Garcia-Roger E.M."/>
            <person name="Carmona M.J."/>
            <person name="Serra M."/>
            <person name="Gomez A."/>
        </authorList>
    </citation>
    <scope>NUCLEOTIDE SEQUENCE [LARGE SCALE GENOMIC DNA]</scope>
    <source>
        <strain evidence="1">HYR1</strain>
    </source>
</reference>
<evidence type="ECO:0000313" key="1">
    <source>
        <dbReference type="EMBL" id="RNA03554.1"/>
    </source>
</evidence>